<sequence>MQNIPNDEQTMITINKLSLHYEGIMDLTEMKDKCMTLYQKQSCSMICNVSKEYRSLLATDKNPLNISEKQPCIDRNRVGNGINVLCLNNEFKFATCCDVKLDCLRDDDEYWCSLQTTLVGAVAKKIKFLDKF</sequence>
<gene>
    <name evidence="1" type="ORF">GPM918_LOCUS3499</name>
    <name evidence="2" type="ORF">SRO942_LOCUS3499</name>
</gene>
<organism evidence="1 3">
    <name type="scientific">Didymodactylos carnosus</name>
    <dbReference type="NCBI Taxonomy" id="1234261"/>
    <lineage>
        <taxon>Eukaryota</taxon>
        <taxon>Metazoa</taxon>
        <taxon>Spiralia</taxon>
        <taxon>Gnathifera</taxon>
        <taxon>Rotifera</taxon>
        <taxon>Eurotatoria</taxon>
        <taxon>Bdelloidea</taxon>
        <taxon>Philodinida</taxon>
        <taxon>Philodinidae</taxon>
        <taxon>Didymodactylos</taxon>
    </lineage>
</organism>
<protein>
    <submittedName>
        <fullName evidence="1">Uncharacterized protein</fullName>
    </submittedName>
</protein>
<dbReference type="Proteomes" id="UP000663829">
    <property type="component" value="Unassembled WGS sequence"/>
</dbReference>
<dbReference type="Proteomes" id="UP000681722">
    <property type="component" value="Unassembled WGS sequence"/>
</dbReference>
<proteinExistence type="predicted"/>
<dbReference type="AlphaFoldDB" id="A0A813SRH1"/>
<dbReference type="EMBL" id="CAJNOQ010000435">
    <property type="protein sequence ID" value="CAF0800729.1"/>
    <property type="molecule type" value="Genomic_DNA"/>
</dbReference>
<name>A0A813SRH1_9BILA</name>
<evidence type="ECO:0000313" key="2">
    <source>
        <dbReference type="EMBL" id="CAF3585730.1"/>
    </source>
</evidence>
<evidence type="ECO:0000313" key="1">
    <source>
        <dbReference type="EMBL" id="CAF0800729.1"/>
    </source>
</evidence>
<evidence type="ECO:0000313" key="3">
    <source>
        <dbReference type="Proteomes" id="UP000663829"/>
    </source>
</evidence>
<comment type="caution">
    <text evidence="1">The sequence shown here is derived from an EMBL/GenBank/DDBJ whole genome shotgun (WGS) entry which is preliminary data.</text>
</comment>
<dbReference type="EMBL" id="CAJOBC010000435">
    <property type="protein sequence ID" value="CAF3585730.1"/>
    <property type="molecule type" value="Genomic_DNA"/>
</dbReference>
<accession>A0A813SRH1</accession>
<reference evidence="1" key="1">
    <citation type="submission" date="2021-02" db="EMBL/GenBank/DDBJ databases">
        <authorList>
            <person name="Nowell W R."/>
        </authorList>
    </citation>
    <scope>NUCLEOTIDE SEQUENCE</scope>
</reference>
<keyword evidence="3" id="KW-1185">Reference proteome</keyword>